<gene>
    <name evidence="7" type="ORF">BGK67_29615</name>
</gene>
<dbReference type="AlphaFoldDB" id="A0A1E5PZL1"/>
<evidence type="ECO:0000256" key="4">
    <source>
        <dbReference type="ARBA" id="ARBA00023139"/>
    </source>
</evidence>
<dbReference type="InterPro" id="IPR050490">
    <property type="entry name" value="Bact_solute-bd_prot1"/>
</dbReference>
<keyword evidence="2 6" id="KW-0732">Signal</keyword>
<dbReference type="InterPro" id="IPR006059">
    <property type="entry name" value="SBP"/>
</dbReference>
<evidence type="ECO:0000256" key="3">
    <source>
        <dbReference type="ARBA" id="ARBA00023136"/>
    </source>
</evidence>
<evidence type="ECO:0000256" key="6">
    <source>
        <dbReference type="SAM" id="SignalP"/>
    </source>
</evidence>
<name>A0A1E5PZL1_9ACTN</name>
<dbReference type="Gene3D" id="3.40.190.10">
    <property type="entry name" value="Periplasmic binding protein-like II"/>
    <property type="match status" value="1"/>
</dbReference>
<keyword evidence="5" id="KW-0449">Lipoprotein</keyword>
<proteinExistence type="predicted"/>
<keyword evidence="1" id="KW-1003">Cell membrane</keyword>
<dbReference type="EMBL" id="MEHK01000001">
    <property type="protein sequence ID" value="OEJ34933.1"/>
    <property type="molecule type" value="Genomic_DNA"/>
</dbReference>
<dbReference type="STRING" id="36818.BGK67_29615"/>
<feature type="chain" id="PRO_5038836989" description="Sugar ABC transporter substrate-binding protein" evidence="6">
    <location>
        <begin position="27"/>
        <end position="439"/>
    </location>
</feature>
<feature type="signal peptide" evidence="6">
    <location>
        <begin position="1"/>
        <end position="26"/>
    </location>
</feature>
<evidence type="ECO:0000256" key="1">
    <source>
        <dbReference type="ARBA" id="ARBA00022475"/>
    </source>
</evidence>
<sequence length="439" mass="46409">MSRTSRPFRIAAATATLTALGLLATACGDGDGSGKAAGGTAAQPVEITYWSWMPGTKQTAEAFNASHDTIKVKFAEVPAGQSGGYDKLAAGVKAGNGPDVMNIEYQAIPDLVTQGLLADSSKLLGPTVKKQPEQVQALVTLGGKQWAAPFDVGPQMLYYRKDLFEQHKIAVPTTWAEFRTAAEEVKKADPEARITSFWGDEAATWAGLAQQAGAKWYGTEGDAWKVSINDAATKKVAAYWGDLVKNDLVFNHKAWSPESTKAAAENKVYTRLGASWSAGSLKTEQAKQEGKWASVALPGWGDGKIGMVGGSSFAVIKDSKKAEAAAEFVKWATTSPEAVKARLSLGTSSAMPADAALRETAKASFDTRFYGGQDIYATAAEQVPNIATGWIWSPVHNATSVELVAALAKAQDGNFAPAFDTAQAAAQKLINDRGLKLAK</sequence>
<dbReference type="PANTHER" id="PTHR43649">
    <property type="entry name" value="ARABINOSE-BINDING PROTEIN-RELATED"/>
    <property type="match status" value="1"/>
</dbReference>
<dbReference type="SUPFAM" id="SSF53850">
    <property type="entry name" value="Periplasmic binding protein-like II"/>
    <property type="match status" value="1"/>
</dbReference>
<evidence type="ECO:0000256" key="5">
    <source>
        <dbReference type="ARBA" id="ARBA00023288"/>
    </source>
</evidence>
<dbReference type="Pfam" id="PF01547">
    <property type="entry name" value="SBP_bac_1"/>
    <property type="match status" value="1"/>
</dbReference>
<evidence type="ECO:0008006" key="9">
    <source>
        <dbReference type="Google" id="ProtNLM"/>
    </source>
</evidence>
<evidence type="ECO:0000256" key="2">
    <source>
        <dbReference type="ARBA" id="ARBA00022729"/>
    </source>
</evidence>
<dbReference type="OrthoDB" id="2515046at2"/>
<evidence type="ECO:0000313" key="8">
    <source>
        <dbReference type="Proteomes" id="UP000095705"/>
    </source>
</evidence>
<dbReference type="PANTHER" id="PTHR43649:SF33">
    <property type="entry name" value="POLYGALACTURONAN_RHAMNOGALACTURONAN-BINDING PROTEIN YTCQ"/>
    <property type="match status" value="1"/>
</dbReference>
<organism evidence="7 8">
    <name type="scientific">Streptomyces subrutilus</name>
    <dbReference type="NCBI Taxonomy" id="36818"/>
    <lineage>
        <taxon>Bacteria</taxon>
        <taxon>Bacillati</taxon>
        <taxon>Actinomycetota</taxon>
        <taxon>Actinomycetes</taxon>
        <taxon>Kitasatosporales</taxon>
        <taxon>Streptomycetaceae</taxon>
        <taxon>Streptomyces</taxon>
    </lineage>
</organism>
<dbReference type="PROSITE" id="PS51257">
    <property type="entry name" value="PROKAR_LIPOPROTEIN"/>
    <property type="match status" value="1"/>
</dbReference>
<keyword evidence="4" id="KW-0564">Palmitate</keyword>
<reference evidence="7 8" key="1">
    <citation type="submission" date="2016-08" db="EMBL/GenBank/DDBJ databases">
        <title>The complete genome of Streptomyces subrutilus 10-1-1.</title>
        <authorList>
            <person name="Chen X."/>
        </authorList>
    </citation>
    <scope>NUCLEOTIDE SEQUENCE [LARGE SCALE GENOMIC DNA]</scope>
    <source>
        <strain evidence="7 8">10-1-1</strain>
    </source>
</reference>
<accession>A0A1E5PZL1</accession>
<protein>
    <recommendedName>
        <fullName evidence="9">Sugar ABC transporter substrate-binding protein</fullName>
    </recommendedName>
</protein>
<dbReference type="RefSeq" id="WP_069923122.1">
    <property type="nucleotide sequence ID" value="NZ_MEHK01000001.1"/>
</dbReference>
<keyword evidence="8" id="KW-1185">Reference proteome</keyword>
<evidence type="ECO:0000313" key="7">
    <source>
        <dbReference type="EMBL" id="OEJ34933.1"/>
    </source>
</evidence>
<comment type="caution">
    <text evidence="7">The sequence shown here is derived from an EMBL/GenBank/DDBJ whole genome shotgun (WGS) entry which is preliminary data.</text>
</comment>
<dbReference type="Proteomes" id="UP000095705">
    <property type="component" value="Unassembled WGS sequence"/>
</dbReference>
<keyword evidence="3" id="KW-0472">Membrane</keyword>